<evidence type="ECO:0000256" key="1">
    <source>
        <dbReference type="SAM" id="SignalP"/>
    </source>
</evidence>
<dbReference type="EMBL" id="JACKWZ010000001">
    <property type="protein sequence ID" value="KAF9424883.1"/>
    <property type="molecule type" value="Genomic_DNA"/>
</dbReference>
<reference evidence="2" key="1">
    <citation type="submission" date="2020-08" db="EMBL/GenBank/DDBJ databases">
        <title>Spodoptera exigua strain:BAW_Kor-Di-RS1 Genome sequencing and assembly.</title>
        <authorList>
            <person name="Kim J."/>
            <person name="Nam H.Y."/>
            <person name="Kwon M."/>
            <person name="Choi J.H."/>
            <person name="Cho S.R."/>
            <person name="Kim G.-H."/>
        </authorList>
    </citation>
    <scope>NUCLEOTIDE SEQUENCE</scope>
    <source>
        <strain evidence="2">BAW_Kor-Di-RS1</strain>
        <tissue evidence="2">Whole-body</tissue>
    </source>
</reference>
<evidence type="ECO:0008006" key="4">
    <source>
        <dbReference type="Google" id="ProtNLM"/>
    </source>
</evidence>
<comment type="caution">
    <text evidence="2">The sequence shown here is derived from an EMBL/GenBank/DDBJ whole genome shotgun (WGS) entry which is preliminary data.</text>
</comment>
<name>A0A835L977_SPOEX</name>
<feature type="chain" id="PRO_5032958651" description="Cuticular protein CPG" evidence="1">
    <location>
        <begin position="23"/>
        <end position="81"/>
    </location>
</feature>
<sequence>MANSKVTLLAVFLAVILSVATAHVIGVGGLGVGYIGGGYGPGYGYGRYPGYGGFYGPSYGYGHYSYGGGYGHGFGGPGIYF</sequence>
<accession>A0A835L977</accession>
<protein>
    <recommendedName>
        <fullName evidence="4">Cuticular protein CPG</fullName>
    </recommendedName>
</protein>
<organism evidence="2 3">
    <name type="scientific">Spodoptera exigua</name>
    <name type="common">Beet armyworm</name>
    <name type="synonym">Noctua fulgens</name>
    <dbReference type="NCBI Taxonomy" id="7107"/>
    <lineage>
        <taxon>Eukaryota</taxon>
        <taxon>Metazoa</taxon>
        <taxon>Ecdysozoa</taxon>
        <taxon>Arthropoda</taxon>
        <taxon>Hexapoda</taxon>
        <taxon>Insecta</taxon>
        <taxon>Pterygota</taxon>
        <taxon>Neoptera</taxon>
        <taxon>Endopterygota</taxon>
        <taxon>Lepidoptera</taxon>
        <taxon>Glossata</taxon>
        <taxon>Ditrysia</taxon>
        <taxon>Noctuoidea</taxon>
        <taxon>Noctuidae</taxon>
        <taxon>Amphipyrinae</taxon>
        <taxon>Spodoptera</taxon>
    </lineage>
</organism>
<dbReference type="AlphaFoldDB" id="A0A835L977"/>
<evidence type="ECO:0000313" key="3">
    <source>
        <dbReference type="Proteomes" id="UP000648187"/>
    </source>
</evidence>
<keyword evidence="3" id="KW-1185">Reference proteome</keyword>
<keyword evidence="1" id="KW-0732">Signal</keyword>
<dbReference type="Proteomes" id="UP000648187">
    <property type="component" value="Unassembled WGS sequence"/>
</dbReference>
<evidence type="ECO:0000313" key="2">
    <source>
        <dbReference type="EMBL" id="KAF9424883.1"/>
    </source>
</evidence>
<gene>
    <name evidence="2" type="ORF">HW555_000184</name>
</gene>
<feature type="signal peptide" evidence="1">
    <location>
        <begin position="1"/>
        <end position="22"/>
    </location>
</feature>
<proteinExistence type="predicted"/>